<dbReference type="InterPro" id="IPR011006">
    <property type="entry name" value="CheY-like_superfamily"/>
</dbReference>
<feature type="region of interest" description="Disordered" evidence="13">
    <location>
        <begin position="968"/>
        <end position="1034"/>
    </location>
</feature>
<keyword evidence="4" id="KW-0812">Transmembrane</keyword>
<dbReference type="InterPro" id="IPR008207">
    <property type="entry name" value="Sig_transdc_His_kin_Hpt_dom"/>
</dbReference>
<dbReference type="InterPro" id="IPR001789">
    <property type="entry name" value="Sig_transdc_resp-reg_receiver"/>
</dbReference>
<evidence type="ECO:0000256" key="5">
    <source>
        <dbReference type="ARBA" id="ARBA00022741"/>
    </source>
</evidence>
<dbReference type="InterPro" id="IPR036641">
    <property type="entry name" value="HPT_dom_sf"/>
</dbReference>
<feature type="compositionally biased region" description="Basic residues" evidence="13">
    <location>
        <begin position="1305"/>
        <end position="1314"/>
    </location>
</feature>
<evidence type="ECO:0000256" key="13">
    <source>
        <dbReference type="SAM" id="MobiDB-lite"/>
    </source>
</evidence>
<dbReference type="EMBL" id="LGRX02008255">
    <property type="protein sequence ID" value="KAK3273791.1"/>
    <property type="molecule type" value="Genomic_DNA"/>
</dbReference>
<dbReference type="PANTHER" id="PTHR45339">
    <property type="entry name" value="HYBRID SIGNAL TRANSDUCTION HISTIDINE KINASE J"/>
    <property type="match status" value="1"/>
</dbReference>
<gene>
    <name evidence="16" type="ORF">CYMTET_17990</name>
</gene>
<evidence type="ECO:0000256" key="10">
    <source>
        <dbReference type="ARBA" id="ARBA00023136"/>
    </source>
</evidence>
<evidence type="ECO:0000256" key="3">
    <source>
        <dbReference type="ARBA" id="ARBA00022553"/>
    </source>
</evidence>
<dbReference type="GO" id="GO:0005886">
    <property type="term" value="C:plasma membrane"/>
    <property type="evidence" value="ECO:0007669"/>
    <property type="project" value="UniProtKB-SubCell"/>
</dbReference>
<dbReference type="SUPFAM" id="SSF47226">
    <property type="entry name" value="Histidine-containing phosphotransfer domain, HPT domain"/>
    <property type="match status" value="1"/>
</dbReference>
<dbReference type="PROSITE" id="PS50110">
    <property type="entry name" value="RESPONSE_REGULATORY"/>
    <property type="match status" value="1"/>
</dbReference>
<dbReference type="GO" id="GO:0009736">
    <property type="term" value="P:cytokinin-activated signaling pathway"/>
    <property type="evidence" value="ECO:0007669"/>
    <property type="project" value="UniProtKB-KW"/>
</dbReference>
<name>A0AAE0G921_9CHLO</name>
<feature type="modified residue" description="Phosphohistidine" evidence="11">
    <location>
        <position position="730"/>
    </location>
</feature>
<keyword evidence="2" id="KW-1003">Cell membrane</keyword>
<evidence type="ECO:0000259" key="14">
    <source>
        <dbReference type="PROSITE" id="PS50110"/>
    </source>
</evidence>
<keyword evidence="7" id="KW-0932">Cytokinin signaling pathway</keyword>
<evidence type="ECO:0000313" key="17">
    <source>
        <dbReference type="Proteomes" id="UP001190700"/>
    </source>
</evidence>
<dbReference type="Gene3D" id="1.20.120.160">
    <property type="entry name" value="HPT domain"/>
    <property type="match status" value="1"/>
</dbReference>
<feature type="domain" description="HPt" evidence="15">
    <location>
        <begin position="691"/>
        <end position="790"/>
    </location>
</feature>
<evidence type="ECO:0000256" key="2">
    <source>
        <dbReference type="ARBA" id="ARBA00022475"/>
    </source>
</evidence>
<keyword evidence="5" id="KW-0547">Nucleotide-binding</keyword>
<evidence type="ECO:0000256" key="1">
    <source>
        <dbReference type="ARBA" id="ARBA00004651"/>
    </source>
</evidence>
<comment type="subcellular location">
    <subcellularLocation>
        <location evidence="1">Cell membrane</location>
        <topology evidence="1">Multi-pass membrane protein</topology>
    </subcellularLocation>
</comment>
<feature type="compositionally biased region" description="Low complexity" evidence="13">
    <location>
        <begin position="1011"/>
        <end position="1034"/>
    </location>
</feature>
<keyword evidence="8" id="KW-1133">Transmembrane helix</keyword>
<dbReference type="Gene3D" id="3.40.50.2300">
    <property type="match status" value="2"/>
</dbReference>
<organism evidence="16 17">
    <name type="scientific">Cymbomonas tetramitiformis</name>
    <dbReference type="NCBI Taxonomy" id="36881"/>
    <lineage>
        <taxon>Eukaryota</taxon>
        <taxon>Viridiplantae</taxon>
        <taxon>Chlorophyta</taxon>
        <taxon>Pyramimonadophyceae</taxon>
        <taxon>Pyramimonadales</taxon>
        <taxon>Pyramimonadaceae</taxon>
        <taxon>Cymbomonas</taxon>
    </lineage>
</organism>
<feature type="region of interest" description="Disordered" evidence="13">
    <location>
        <begin position="1295"/>
        <end position="1320"/>
    </location>
</feature>
<evidence type="ECO:0000256" key="12">
    <source>
        <dbReference type="PROSITE-ProRule" id="PRU00169"/>
    </source>
</evidence>
<sequence length="1375" mass="150113">MAGSACPLLPFMAGSACPLLPLHGWLCCPFMAGFACPLLPSWLALPAPCCPSWLALPAPCCPFMAGFACPLLPLHGWLCLPCPCGWLCLPLAAPFISAPACPLLPLGWICACYGVRRWGDGWAGGGARRRNILIWMDLHMPIMDGMSATKKIRLDTASWRRPPIIVGLTAAFTSTEARLCTDVGMDCAQKPLQKQALNNARHASDTFGVRASRRLPALKAWVVSCYFSKDGPTQSSLQSKQKGTTADPSGKLNIAARLANMEESVENPTVEIARPSSDPVPQAALIKVTRNEEHLKQAPATNGGAPRARTPADRSQVVESNPPALTPTEARPQESVPAFDAKAAVLATYEASCERYEDGTLCNVPSNENRAPFRLLIPTACNPPMPTQRVLGHMASSMQFESHVLDGVSLAREMLKTTPYSCVMSLDPLNDREGTFMQMLANKRHSIKMPMAYLEAPTVPPANTQTNLLTGKRILYAEDNTVSQKILKKMLESVGAICVIVDDGWKAVNTMRQTSSNGEKFDCILMDCNMPVMDGWTATQRIRELENDEGLKLHKFRKHIPIIAFTANSQKGDRLKCLKFGMDDYLTKPVKTALHLQLLVKWCCHTNAVGKLKLDVDGNPTEKSKPIIIQDYLEQVIKNAQQEPDVTRPAQQEQPQELQELAEPMASVMSLCATWKPCLDITSAITDFFGSWSVFTEVFQIFCIDAVVYLDSINLAIQDHDAKKLASASHALRGASGALVTESQTHCRLLEETAHAINRAGSWKPTAEQEETIKLSAASLAQNIQMLIALGEEIKAHGDKLNFDDTMNMYDTCAEYTQALTSFCLSTVENITLMFTQAQSKDTPAILRTAKQVENAANGLTLKDIANAANAVHEAFSGGDLAVAKLTALCTEVVLVAKIILAMVPCPHEEKMATEDKDFTFPSTLADGQRDAFSTDQVATGFEAPQTPAAISMPQIQTAVTHAAQPPAFWEPRTSPEEAGNDTPERSKQQVGQSDHRPNQVPQGKARDSMIAPRQQQQQPQQIKAPRQGQAPQQIAQPPALMQHLHAPPQGCAAVTPNVRTREENTISGDASPGWRALLAPGRPLSLEEDEEMNLDIGQTVLQISQMLLQPLYEAIMQGSLPLVCGRAGLLWTLVSFLEASQAAYAERQQPPPETSPGPTPVSLSMVGTYAMELSRLEAKGGHFGEGSAVQMEKFTKLVDQISEVAIQLQVQQQERHRAKQVQCFKVRARWAHPCWLAKQVQCFKVRARWGHPCRLAGTVGDLLDLESVKENCHVEQFFSHACWKPLAACQGGVPRDDAPARPSQRGHHHHHHLRFGDDPGTARATPALSLHFPSSATCCCCCAAPQLGHSDMAWPQAFWSTRSDMAASRGLSLG</sequence>
<keyword evidence="9" id="KW-0902">Two-component regulatory system</keyword>
<reference evidence="16 17" key="1">
    <citation type="journal article" date="2015" name="Genome Biol. Evol.">
        <title>Comparative Genomics of a Bacterivorous Green Alga Reveals Evolutionary Causalities and Consequences of Phago-Mixotrophic Mode of Nutrition.</title>
        <authorList>
            <person name="Burns J.A."/>
            <person name="Paasch A."/>
            <person name="Narechania A."/>
            <person name="Kim E."/>
        </authorList>
    </citation>
    <scope>NUCLEOTIDE SEQUENCE [LARGE SCALE GENOMIC DNA]</scope>
    <source>
        <strain evidence="16 17">PLY_AMNH</strain>
    </source>
</reference>
<comment type="caution">
    <text evidence="16">The sequence shown here is derived from an EMBL/GenBank/DDBJ whole genome shotgun (WGS) entry which is preliminary data.</text>
</comment>
<evidence type="ECO:0000256" key="8">
    <source>
        <dbReference type="ARBA" id="ARBA00022989"/>
    </source>
</evidence>
<evidence type="ECO:0000256" key="6">
    <source>
        <dbReference type="ARBA" id="ARBA00022840"/>
    </source>
</evidence>
<dbReference type="GO" id="GO:0000160">
    <property type="term" value="P:phosphorelay signal transduction system"/>
    <property type="evidence" value="ECO:0007669"/>
    <property type="project" value="UniProtKB-KW"/>
</dbReference>
<feature type="domain" description="Response regulatory" evidence="14">
    <location>
        <begin position="473"/>
        <end position="603"/>
    </location>
</feature>
<dbReference type="SUPFAM" id="SSF52172">
    <property type="entry name" value="CheY-like"/>
    <property type="match status" value="2"/>
</dbReference>
<dbReference type="Proteomes" id="UP001190700">
    <property type="component" value="Unassembled WGS sequence"/>
</dbReference>
<accession>A0AAE0G921</accession>
<dbReference type="Pfam" id="PF00072">
    <property type="entry name" value="Response_reg"/>
    <property type="match status" value="1"/>
</dbReference>
<keyword evidence="6" id="KW-0067">ATP-binding</keyword>
<evidence type="ECO:0000256" key="4">
    <source>
        <dbReference type="ARBA" id="ARBA00022692"/>
    </source>
</evidence>
<dbReference type="PROSITE" id="PS50894">
    <property type="entry name" value="HPT"/>
    <property type="match status" value="1"/>
</dbReference>
<feature type="compositionally biased region" description="Basic and acidic residues" evidence="13">
    <location>
        <begin position="983"/>
        <end position="998"/>
    </location>
</feature>
<dbReference type="SMART" id="SM00448">
    <property type="entry name" value="REC"/>
    <property type="match status" value="1"/>
</dbReference>
<feature type="modified residue" description="4-aspartylphosphate" evidence="12">
    <location>
        <position position="527"/>
    </location>
</feature>
<keyword evidence="3 12" id="KW-0597">Phosphoprotein</keyword>
<evidence type="ECO:0000256" key="11">
    <source>
        <dbReference type="PROSITE-ProRule" id="PRU00110"/>
    </source>
</evidence>
<evidence type="ECO:0000256" key="7">
    <source>
        <dbReference type="ARBA" id="ARBA00022864"/>
    </source>
</evidence>
<feature type="region of interest" description="Disordered" evidence="13">
    <location>
        <begin position="292"/>
        <end position="335"/>
    </location>
</feature>
<keyword evidence="10" id="KW-0472">Membrane</keyword>
<evidence type="ECO:0000256" key="9">
    <source>
        <dbReference type="ARBA" id="ARBA00023012"/>
    </source>
</evidence>
<protein>
    <submittedName>
        <fullName evidence="16">Uncharacterized protein</fullName>
    </submittedName>
</protein>
<dbReference type="PANTHER" id="PTHR45339:SF1">
    <property type="entry name" value="HYBRID SIGNAL TRANSDUCTION HISTIDINE KINASE J"/>
    <property type="match status" value="1"/>
</dbReference>
<evidence type="ECO:0000259" key="15">
    <source>
        <dbReference type="PROSITE" id="PS50894"/>
    </source>
</evidence>
<evidence type="ECO:0000313" key="16">
    <source>
        <dbReference type="EMBL" id="KAK3273791.1"/>
    </source>
</evidence>
<dbReference type="CDD" id="cd17546">
    <property type="entry name" value="REC_hyHK_CKI1_RcsC-like"/>
    <property type="match status" value="2"/>
</dbReference>
<dbReference type="GO" id="GO:0005524">
    <property type="term" value="F:ATP binding"/>
    <property type="evidence" value="ECO:0007669"/>
    <property type="project" value="UniProtKB-KW"/>
</dbReference>
<proteinExistence type="predicted"/>
<keyword evidence="17" id="KW-1185">Reference proteome</keyword>